<dbReference type="KEGG" id="efu:HMPREF0351_12871"/>
<organism evidence="1 2">
    <name type="scientific">Enterococcus faecium (strain ATCC BAA-472 / TX0016 / DO)</name>
    <dbReference type="NCBI Taxonomy" id="333849"/>
    <lineage>
        <taxon>Bacteria</taxon>
        <taxon>Bacillati</taxon>
        <taxon>Bacillota</taxon>
        <taxon>Bacilli</taxon>
        <taxon>Lactobacillales</taxon>
        <taxon>Enterococcaceae</taxon>
        <taxon>Enterococcus</taxon>
    </lineage>
</organism>
<dbReference type="EMBL" id="CP003586">
    <property type="protein sequence ID" value="AFK60495.1"/>
    <property type="molecule type" value="Genomic_DNA"/>
</dbReference>
<reference evidence="1 2" key="1">
    <citation type="journal article" date="2012" name="BMC Microbiol.">
        <title>Complete genome sequence of Enterococcus faecium strain TX16 and comparative genomic analysis of Enterococcus faecium genomes.</title>
        <authorList>
            <person name="Qin X."/>
            <person name="Galloway-Pena J.R."/>
            <person name="Sillanpaa J."/>
            <person name="Hyeob Roh J."/>
            <person name="Nallapareddy S.R."/>
            <person name="Chowdhury S."/>
            <person name="Bourgogne A."/>
            <person name="Choudhury T."/>
            <person name="Munzy D.M."/>
            <person name="Buhay C.J."/>
            <person name="Ding Y."/>
            <person name="Dugan-Rocha S."/>
            <person name="Liu W."/>
            <person name="Kovar C."/>
            <person name="Sodergren E."/>
            <person name="Highlander S."/>
            <person name="Petrosino J.F."/>
            <person name="Worley K.C."/>
            <person name="Gibbs R.A."/>
            <person name="Weinstock G.M."/>
            <person name="Murray B.E."/>
        </authorList>
    </citation>
    <scope>NUCLEOTIDE SEQUENCE [LARGE SCALE GENOMIC DNA]</scope>
    <source>
        <strain evidence="2">ATCC BAA-472 / TX0016 / DO</strain>
        <plasmid evidence="1">3</plasmid>
    </source>
</reference>
<keyword evidence="1" id="KW-0614">Plasmid</keyword>
<sequence>MLNIINGGEIVNILNEKRYVWFAGKKYITTFKRLSELMQQTVKSAMPEGYKFNFVQSSVSTESIYFSILSESRLFHFRISSHVKKTDVDIYTFRTNNYKNLNDLSRSISEYLKGNSYLKIRFSHILILLPYLNENFTLIQVDKSFIASGNQGNMNIKSNKTSRVLLALMGYGILYRDDQNGQILITRAGRSLLMKYRKFIPEDFQNLQLENMCLEDLFRLAEDDKYRFEVLKIQKNELLNKLYPENAIKAHFGDANHMYSWFIPKRFRGKINAGDQVKVLNRNSTDVVMITDIYVEDEDIIKYMKPVIKLVNKNKGNG</sequence>
<accession>I3U657</accession>
<gene>
    <name evidence="1" type="ORF">HMPREF0351_12871</name>
</gene>
<proteinExistence type="predicted"/>
<dbReference type="HOGENOM" id="CLU_077626_0_0_9"/>
<geneLocation type="plasmid" evidence="1 2">
    <name>3</name>
</geneLocation>
<dbReference type="AlphaFoldDB" id="I3U657"/>
<evidence type="ECO:0000313" key="2">
    <source>
        <dbReference type="Proteomes" id="UP000005269"/>
    </source>
</evidence>
<keyword evidence="2" id="KW-1185">Reference proteome</keyword>
<name>I3U657_ENTFD</name>
<protein>
    <submittedName>
        <fullName evidence="1">Uncharacterized protein</fullName>
    </submittedName>
</protein>
<evidence type="ECO:0000313" key="1">
    <source>
        <dbReference type="EMBL" id="AFK60495.1"/>
    </source>
</evidence>
<dbReference type="Proteomes" id="UP000005269">
    <property type="component" value="Plasmid 3"/>
</dbReference>